<keyword evidence="12 27" id="KW-0067">ATP-binding</keyword>
<dbReference type="InterPro" id="IPR027417">
    <property type="entry name" value="P-loop_NTPase"/>
</dbReference>
<keyword evidence="8" id="KW-0963">Cytoplasm</keyword>
<evidence type="ECO:0000256" key="22">
    <source>
        <dbReference type="ARBA" id="ARBA00023235"/>
    </source>
</evidence>
<comment type="pathway">
    <text evidence="4 28">Carbohydrate degradation; pentose phosphate pathway; D-ribulose 5-phosphate from D-glucose 6-phosphate (oxidative stage): step 3/3.</text>
</comment>
<dbReference type="InterPro" id="IPR011993">
    <property type="entry name" value="PH-like_dom_sf"/>
</dbReference>
<dbReference type="InterPro" id="IPR001849">
    <property type="entry name" value="PH_domain"/>
</dbReference>
<dbReference type="FunFam" id="1.10.1040.10:FF:000002">
    <property type="entry name" value="6-phosphogluconate dehydrogenase, decarboxylating"/>
    <property type="match status" value="1"/>
</dbReference>
<dbReference type="Pfam" id="PF03446">
    <property type="entry name" value="NAD_binding_2"/>
    <property type="match status" value="1"/>
</dbReference>
<comment type="similarity">
    <text evidence="27">Belongs to the TRAFAC class myosin-kinesin ATPase superfamily. Kinesin family.</text>
</comment>
<dbReference type="NCBIfam" id="NF006765">
    <property type="entry name" value="PRK09287.1"/>
    <property type="match status" value="1"/>
</dbReference>
<dbReference type="InterPro" id="IPR006115">
    <property type="entry name" value="6PGDH_NADP-bd"/>
</dbReference>
<evidence type="ECO:0000256" key="13">
    <source>
        <dbReference type="ARBA" id="ARBA00022857"/>
    </source>
</evidence>
<dbReference type="Pfam" id="PF00498">
    <property type="entry name" value="FHA"/>
    <property type="match status" value="1"/>
</dbReference>
<evidence type="ECO:0000256" key="12">
    <source>
        <dbReference type="ARBA" id="ARBA00022840"/>
    </source>
</evidence>
<dbReference type="InterPro" id="IPR049780">
    <property type="entry name" value="PH_KIFIA_KIFIB"/>
</dbReference>
<evidence type="ECO:0000256" key="17">
    <source>
        <dbReference type="ARBA" id="ARBA00023064"/>
    </source>
</evidence>
<dbReference type="InterPro" id="IPR008984">
    <property type="entry name" value="SMAD_FHA_dom_sf"/>
</dbReference>
<dbReference type="InterPro" id="IPR001752">
    <property type="entry name" value="Kinesin_motor_dom"/>
</dbReference>
<feature type="compositionally biased region" description="Polar residues" evidence="30">
    <location>
        <begin position="1584"/>
        <end position="1593"/>
    </location>
</feature>
<evidence type="ECO:0000256" key="24">
    <source>
        <dbReference type="ARBA" id="ARBA00034103"/>
    </source>
</evidence>
<evidence type="ECO:0000259" key="31">
    <source>
        <dbReference type="PROSITE" id="PS50003"/>
    </source>
</evidence>
<evidence type="ECO:0000256" key="16">
    <source>
        <dbReference type="ARBA" id="ARBA00023054"/>
    </source>
</evidence>
<evidence type="ECO:0000256" key="7">
    <source>
        <dbReference type="ARBA" id="ARBA00018193"/>
    </source>
</evidence>
<dbReference type="Gene3D" id="1.10.1040.10">
    <property type="entry name" value="N-(1-d-carboxylethyl)-l-norvaline Dehydrogenase, domain 2"/>
    <property type="match status" value="1"/>
</dbReference>
<gene>
    <name evidence="35" type="primary">kif1b.S</name>
</gene>
<dbReference type="PROSITE" id="PS50006">
    <property type="entry name" value="FHA_DOMAIN"/>
    <property type="match status" value="1"/>
</dbReference>
<dbReference type="CTD" id="108697522"/>
<dbReference type="SUPFAM" id="SSF48179">
    <property type="entry name" value="6-phosphogluconate dehydrogenase C-terminal domain-like"/>
    <property type="match status" value="1"/>
</dbReference>
<evidence type="ECO:0000256" key="5">
    <source>
        <dbReference type="ARBA" id="ARBA00008419"/>
    </source>
</evidence>
<sequence length="2308" mass="259085">MSGASVKVAVRVRPFNSRELSKESKCIIQMQGNSTSIINPKNPKEAAKSFSFDYSYWSHTSQDDPCFASQSRVYNDIGKEMLQHAFEGYNVCIFAYGQTGAGKSYTMMGKQEETQAGIIPQLCEDLFEKIIDNNSDEVSFSVEVSYMEIYCERVRDLLNPKNKGNLRVREHPLLGPYVEDLSKLAVTSYTDIADLMDAGNKARTVAATNMNETSSRSHAVFTIVFTQKRLDLDTNLSTEKVSKISLVDLAGSERADSTGAKGTRLKEGANINKSLTTLGKVISALAEVDNCTSKSKKKKKTDFIPYRDSVLTWLLRENLGGNSRTAMVAALSPADINYDETLSTLRYADRAKQIKCNAIINEDPNAKLVRELKDEVTRLKELLRAQGLGDILETLPSVGCFPVSDMNDNENLKNKYLLANENQRPGNFSTASISSLASSASTCSLSSQVGLTSVTSIQERIMSTPGGEEAIERLKESEKIIAELNETWEEKLRKTEAIRMEREALLAEMGVAIREDGGTLGVFSPKKTPHLVNLNEDPLMSECLLYYIKDGITRVGQADADSHQDIVLSGAHIKEEHCIFRSERNSNGEVIVTLVPCERSETYVNGKRVVLPVVLRSGNRIIMGKNHVFRFNHPEQARAEREKTPSAETPSEPVDWTFAQRELLEKQGIDMKQEMEKRLQEMEILYRKEKEEADLLLEQQRLDYESKLQALQKQVETHSLAAETTEDGEEEEEEEEVPWTQHEYDLALWAFKKWRKHQFTSLRDLLWGNAMYLKEANAISVELKKKVQFQFALLTDTLYSPLLPELFPSDADKTPEDRTFPHTVVAVEVQDLKNGATHYWSLEKLRLRLEQMREMYDRAGEMASHVQDESDTLITGNDPFYDRFHWFKLVGSSPIFHGCVNERLADRTPSPTFSTADSDITELADEQQDQMEDFDDEPFVDDTGSDVGADEGSDLFSDGHDPFYDRSPWFILVGRAFIYLSNLLFQVPLVHRAAIVSEKGEVLGFLRVAVQAISGDEEAPDYGSGIRQSGTAKISFDNDYINKNEISSMVLTRSGLSLEELRIVEGQGQNSDIIAPLEEINHLAELDLKSGNLLDGKMMMEGFSEDIGEHLKIGSMFTFRVTVLQASGIPQEYADIFCQFNFLHRHDEAFSTEPLKNSGKGNSLGFYHVQNIAVEVTESFIEYIKNNPIVFEVFGHFQQHPAQDLIPPQQSRRYFPPPMPLSKPVPATKLNPLSKQSLGQVINKYDLLVWFEISELEPTGEYIPAVVDHSGGLPCQGTFLLHQGIQRRITVTMVHEKGNELRWKDVRELVVGRVRNKVDEAAADAVLSLNIISAKYLRSSHSSGRTFYRFEAVWDSSLHNSLLLNRVTPYGEKIFMTLSAYLELDHCIQPAVITKDVCMIFYSRDAKISPPRSLRSLFGSGYSKSPDWYVLFCFGFAFFYSFFICYLSESNFFFPSISNHSNRVTGIYELSLCKMADTGSPGMQRRRRKILDTSVAYVRGEENLAGWRPRGDSLILEHQWELEKMDQLHEVEKTRHLLLLRDKLGDSIPKSLSESLSPSLSSGNLSTSTSISSQISTTTFESAITPSESSGYDSTDVESLVDREKELATKCLRLLTHTFNRELTQVCNSISDCKLSDISPIGRDPSVSSFSSATLTPSSTCPSLADSRCSSVDQKTPEANSHASSPCTEFEQFHLAPVVERSFLARAGKNEFLNLVPDIEEIRPGSVVSKKGYLNFKEPLSHSWVKHFVVVRRPYAFIYNSDKDPVERGLINLSTAQVECSEDQEAMVKSPNIFAVCTMYRGILLQAINDKDMNDWLYAFNPLLAGTIRADIALIGLAVMGQNLVLNMNDHGFVVCAYNRTVSKVDQFLANEAKGTKVIGAHSLEEMVCKLKKPRRIMMLVKAGQAVDDFINNLIPLLEPGDIIIDGGNSEYRDSTRRCNELKAKKILFVGSGVSGGEDGARYGPSLMPGGDKQAWPHIKNIFQSIAAKVDNEPCCDWVGEEGAGHFVKMVHNGIEYGDMQLICEAYHLMKDILGIDQDEMAKTFEEWNKTELDSFLIEITAEILKFRDTDGKHLLPKIQDTAGQKGTGKWTAISALDFGVPVTLIGEAVFARCLSSLKTERVEASKQLKGPKVNTFYGDKKAFLEDIRKALYASKIISYAQGFILFRQAAKEFGWKLNYGGIAMMWRGGCIIRSVFLGKIKEAFDRNPELQNLLLDNFFKSEMENCQESWRRVVSTGVQYGIPMPCFTTALSFYDGYRHEMLPANLIQAQRDYFGAHTYELLNNPGHFVHTNWTGHGGSVSSSSYNV</sequence>
<keyword evidence="34" id="KW-1185">Reference proteome</keyword>
<keyword evidence="22" id="KW-0413">Isomerase</keyword>
<dbReference type="FunFam" id="2.30.29.30:FF:000023">
    <property type="entry name" value="Kinesin family member 1B"/>
    <property type="match status" value="1"/>
</dbReference>
<dbReference type="GO" id="GO:0019521">
    <property type="term" value="P:D-gluconate metabolic process"/>
    <property type="evidence" value="ECO:0007669"/>
    <property type="project" value="UniProtKB-KW"/>
</dbReference>
<protein>
    <recommendedName>
        <fullName evidence="7 28">6-phosphogluconate dehydrogenase, decarboxylating</fullName>
        <ecNumber evidence="28">1.1.1.44</ecNumber>
    </recommendedName>
</protein>
<comment type="similarity">
    <text evidence="5 28">Belongs to the 6-phosphogluconate dehydrogenase family.</text>
</comment>
<accession>A0A8J1LCC6</accession>
<dbReference type="GO" id="GO:0050661">
    <property type="term" value="F:NADP binding"/>
    <property type="evidence" value="ECO:0000318"/>
    <property type="project" value="GO_Central"/>
</dbReference>
<dbReference type="Pfam" id="PF00225">
    <property type="entry name" value="Kinesin"/>
    <property type="match status" value="1"/>
</dbReference>
<dbReference type="SMART" id="SM00129">
    <property type="entry name" value="KISc"/>
    <property type="match status" value="1"/>
</dbReference>
<evidence type="ECO:0000256" key="6">
    <source>
        <dbReference type="ARBA" id="ARBA00011738"/>
    </source>
</evidence>
<evidence type="ECO:0000256" key="15">
    <source>
        <dbReference type="ARBA" id="ARBA00023018"/>
    </source>
</evidence>
<dbReference type="GO" id="GO:0008017">
    <property type="term" value="F:microtubule binding"/>
    <property type="evidence" value="ECO:0007669"/>
    <property type="project" value="InterPro"/>
</dbReference>
<keyword evidence="20 27" id="KW-0505">Motor protein</keyword>
<evidence type="ECO:0000259" key="32">
    <source>
        <dbReference type="PROSITE" id="PS50006"/>
    </source>
</evidence>
<proteinExistence type="inferred from homology"/>
<dbReference type="GO" id="GO:0030658">
    <property type="term" value="C:transport vesicle membrane"/>
    <property type="evidence" value="ECO:0007669"/>
    <property type="project" value="UniProtKB-SubCell"/>
</dbReference>
<dbReference type="FunFam" id="2.60.200.20:FF:000001">
    <property type="entry name" value="Kinesin family member 1B"/>
    <property type="match status" value="1"/>
</dbReference>
<dbReference type="Pfam" id="PF00393">
    <property type="entry name" value="6PGD"/>
    <property type="match status" value="1"/>
</dbReference>
<evidence type="ECO:0000313" key="35">
    <source>
        <dbReference type="RefSeq" id="XP_041427182.1"/>
    </source>
</evidence>
<comment type="subunit">
    <text evidence="6">Homodimer.</text>
</comment>
<dbReference type="GO" id="GO:0005829">
    <property type="term" value="C:cytosol"/>
    <property type="evidence" value="ECO:0000318"/>
    <property type="project" value="GO_Central"/>
</dbReference>
<reference evidence="35" key="1">
    <citation type="submission" date="2025-08" db="UniProtKB">
        <authorList>
            <consortium name="RefSeq"/>
        </authorList>
    </citation>
    <scope>IDENTIFICATION</scope>
    <source>
        <strain evidence="35">J_2021</strain>
        <tissue evidence="35">Erythrocytes</tissue>
    </source>
</reference>
<evidence type="ECO:0000256" key="14">
    <source>
        <dbReference type="ARBA" id="ARBA00023002"/>
    </source>
</evidence>
<dbReference type="CDD" id="cd22727">
    <property type="entry name" value="FHA_KIF1B"/>
    <property type="match status" value="1"/>
</dbReference>
<dbReference type="Gene3D" id="3.40.850.10">
    <property type="entry name" value="Kinesin motor domain"/>
    <property type="match status" value="1"/>
</dbReference>
<dbReference type="FunFam" id="3.40.50.720:FF:000007">
    <property type="entry name" value="6-phosphogluconate dehydrogenase, decarboxylating"/>
    <property type="match status" value="1"/>
</dbReference>
<feature type="region of interest" description="Disordered" evidence="30">
    <location>
        <begin position="1576"/>
        <end position="1597"/>
    </location>
</feature>
<dbReference type="SUPFAM" id="SSF50729">
    <property type="entry name" value="PH domain-like"/>
    <property type="match status" value="1"/>
</dbReference>
<dbReference type="PROSITE" id="PS50067">
    <property type="entry name" value="KINESIN_MOTOR_2"/>
    <property type="match status" value="1"/>
</dbReference>
<dbReference type="SUPFAM" id="SSF49879">
    <property type="entry name" value="SMAD/FHA domain"/>
    <property type="match status" value="1"/>
</dbReference>
<dbReference type="InterPro" id="IPR006113">
    <property type="entry name" value="6PGDH_Gnd/GntZ"/>
</dbReference>
<dbReference type="SUPFAM" id="SSF52540">
    <property type="entry name" value="P-loop containing nucleoside triphosphate hydrolases"/>
    <property type="match status" value="1"/>
</dbReference>
<evidence type="ECO:0000256" key="4">
    <source>
        <dbReference type="ARBA" id="ARBA00004874"/>
    </source>
</evidence>
<keyword evidence="9" id="KW-0597">Phosphoprotein</keyword>
<dbReference type="InterPro" id="IPR036291">
    <property type="entry name" value="NAD(P)-bd_dom_sf"/>
</dbReference>
<dbReference type="Pfam" id="PF12423">
    <property type="entry name" value="KIF1B"/>
    <property type="match status" value="1"/>
</dbReference>
<keyword evidence="10" id="KW-0493">Microtubule</keyword>
<dbReference type="InterPro" id="IPR022164">
    <property type="entry name" value="Kinesin-like"/>
</dbReference>
<dbReference type="Gene3D" id="1.20.5.320">
    <property type="entry name" value="6-Phosphogluconate Dehydrogenase, domain 3"/>
    <property type="match status" value="1"/>
</dbReference>
<dbReference type="GO" id="GO:0004616">
    <property type="term" value="F:phosphogluconate dehydrogenase (decarboxylating) activity"/>
    <property type="evidence" value="ECO:0000318"/>
    <property type="project" value="GO_Central"/>
</dbReference>
<dbReference type="PRINTS" id="PR00076">
    <property type="entry name" value="6PGDHDRGNASE"/>
</dbReference>
<dbReference type="NCBIfam" id="TIGR00873">
    <property type="entry name" value="gnd"/>
    <property type="match status" value="1"/>
</dbReference>
<dbReference type="EC" id="1.1.1.44" evidence="28"/>
<comment type="catalytic activity">
    <reaction evidence="25 28">
        <text>6-phospho-D-gluconate + NADP(+) = D-ribulose 5-phosphate + CO2 + NADPH</text>
        <dbReference type="Rhea" id="RHEA:10116"/>
        <dbReference type="ChEBI" id="CHEBI:16526"/>
        <dbReference type="ChEBI" id="CHEBI:57783"/>
        <dbReference type="ChEBI" id="CHEBI:58121"/>
        <dbReference type="ChEBI" id="CHEBI:58349"/>
        <dbReference type="ChEBI" id="CHEBI:58759"/>
        <dbReference type="EC" id="1.1.1.44"/>
    </reaction>
</comment>
<dbReference type="InterPro" id="IPR006114">
    <property type="entry name" value="6PGDH_C"/>
</dbReference>
<dbReference type="InterPro" id="IPR019821">
    <property type="entry name" value="Kinesin_motor_CS"/>
</dbReference>
<keyword evidence="15" id="KW-0770">Synapse</keyword>
<dbReference type="Gene3D" id="2.30.29.30">
    <property type="entry name" value="Pleckstrin-homology domain (PH domain)/Phosphotyrosine-binding domain (PTB)"/>
    <property type="match status" value="1"/>
</dbReference>
<evidence type="ECO:0000256" key="26">
    <source>
        <dbReference type="ARBA" id="ARBA00050273"/>
    </source>
</evidence>
<feature type="binding site" evidence="27">
    <location>
        <begin position="97"/>
        <end position="104"/>
    </location>
    <ligand>
        <name>ATP</name>
        <dbReference type="ChEBI" id="CHEBI:30616"/>
    </ligand>
</feature>
<keyword evidence="17 28" id="KW-0311">Gluconate utilization</keyword>
<dbReference type="GeneID" id="108697522"/>
<dbReference type="UniPathway" id="UPA00115">
    <property type="reaction ID" value="UER00410"/>
</dbReference>
<keyword evidence="23" id="KW-0968">Cytoplasmic vesicle</keyword>
<dbReference type="PROSITE" id="PS00461">
    <property type="entry name" value="6PGD"/>
    <property type="match status" value="1"/>
</dbReference>
<evidence type="ECO:0000256" key="9">
    <source>
        <dbReference type="ARBA" id="ARBA00022553"/>
    </source>
</evidence>
<keyword evidence="14 28" id="KW-0560">Oxidoreductase</keyword>
<dbReference type="InterPro" id="IPR006184">
    <property type="entry name" value="6PGdom_BS"/>
</dbReference>
<evidence type="ECO:0000259" key="33">
    <source>
        <dbReference type="PROSITE" id="PS50067"/>
    </source>
</evidence>
<dbReference type="RefSeq" id="XP_041427182.1">
    <property type="nucleotide sequence ID" value="XM_041571248.1"/>
</dbReference>
<keyword evidence="18 28" id="KW-0570">Pentose shunt</keyword>
<evidence type="ECO:0000256" key="21">
    <source>
        <dbReference type="ARBA" id="ARBA00023212"/>
    </source>
</evidence>
<dbReference type="SMART" id="SM00233">
    <property type="entry name" value="PH"/>
    <property type="match status" value="1"/>
</dbReference>
<dbReference type="Gene3D" id="3.40.50.720">
    <property type="entry name" value="NAD(P)-binding Rossmann-like Domain"/>
    <property type="match status" value="1"/>
</dbReference>
<comment type="subcellular location">
    <subcellularLocation>
        <location evidence="2">Cytoplasm</location>
        <location evidence="2">Cytoskeleton</location>
    </subcellularLocation>
    <subcellularLocation>
        <location evidence="3">Cytoplasmic vesicle</location>
        <location evidence="3">Secretory vesicle membrane</location>
    </subcellularLocation>
    <subcellularLocation>
        <location evidence="24">Synapse</location>
    </subcellularLocation>
</comment>
<feature type="domain" description="FHA" evidence="32">
    <location>
        <begin position="553"/>
        <end position="609"/>
    </location>
</feature>
<dbReference type="PROSITE" id="PS50003">
    <property type="entry name" value="PH_DOMAIN"/>
    <property type="match status" value="1"/>
</dbReference>
<keyword evidence="19" id="KW-0472">Membrane</keyword>
<dbReference type="Pfam" id="PF00169">
    <property type="entry name" value="PH"/>
    <property type="match status" value="1"/>
</dbReference>
<keyword evidence="21" id="KW-0206">Cytoskeleton</keyword>
<evidence type="ECO:0000256" key="30">
    <source>
        <dbReference type="SAM" id="MobiDB-lite"/>
    </source>
</evidence>
<dbReference type="Proteomes" id="UP000186698">
    <property type="component" value="Chromosome 7S"/>
</dbReference>
<dbReference type="Pfam" id="PF12473">
    <property type="entry name" value="DUF3694"/>
    <property type="match status" value="1"/>
</dbReference>
<dbReference type="PROSITE" id="PS00411">
    <property type="entry name" value="KINESIN_MOTOR_1"/>
    <property type="match status" value="1"/>
</dbReference>
<comment type="function">
    <text evidence="1">Catalyzes the oxidative decarboxylation of 6-phosphogluconate to ribulose 5-phosphate and CO(2), with concomitant reduction of NADP to NADPH.</text>
</comment>
<dbReference type="PANTHER" id="PTHR47117">
    <property type="entry name" value="STAR-RELATED LIPID TRANSFER PROTEIN 9"/>
    <property type="match status" value="1"/>
</dbReference>
<evidence type="ECO:0000256" key="20">
    <source>
        <dbReference type="ARBA" id="ARBA00023175"/>
    </source>
</evidence>
<feature type="compositionally biased region" description="Acidic residues" evidence="30">
    <location>
        <begin position="724"/>
        <end position="737"/>
    </location>
</feature>
<dbReference type="Pfam" id="PF16183">
    <property type="entry name" value="Kinesin_assoc"/>
    <property type="match status" value="1"/>
</dbReference>
<dbReference type="GO" id="GO:0008574">
    <property type="term" value="F:plus-end-directed microtubule motor activity"/>
    <property type="evidence" value="ECO:0007669"/>
    <property type="project" value="UniProtKB-EC"/>
</dbReference>
<dbReference type="Gene3D" id="6.10.250.2520">
    <property type="match status" value="1"/>
</dbReference>
<evidence type="ECO:0000256" key="1">
    <source>
        <dbReference type="ARBA" id="ARBA00002526"/>
    </source>
</evidence>
<evidence type="ECO:0000256" key="8">
    <source>
        <dbReference type="ARBA" id="ARBA00022490"/>
    </source>
</evidence>
<evidence type="ECO:0000256" key="11">
    <source>
        <dbReference type="ARBA" id="ARBA00022741"/>
    </source>
</evidence>
<dbReference type="InterPro" id="IPR008927">
    <property type="entry name" value="6-PGluconate_DH-like_C_sf"/>
</dbReference>
<dbReference type="FunFam" id="3.40.850.10:FF:000004">
    <property type="entry name" value="Kinesin-like protein isoform 2"/>
    <property type="match status" value="1"/>
</dbReference>
<dbReference type="GO" id="GO:0005524">
    <property type="term" value="F:ATP binding"/>
    <property type="evidence" value="ECO:0007669"/>
    <property type="project" value="UniProtKB-UniRule"/>
</dbReference>
<dbReference type="GO" id="GO:0009051">
    <property type="term" value="P:pentose-phosphate shunt, oxidative branch"/>
    <property type="evidence" value="ECO:0000318"/>
    <property type="project" value="GO_Central"/>
</dbReference>
<dbReference type="OrthoDB" id="3176171at2759"/>
<evidence type="ECO:0000256" key="23">
    <source>
        <dbReference type="ARBA" id="ARBA00023329"/>
    </source>
</evidence>
<dbReference type="PANTHER" id="PTHR47117:SF4">
    <property type="entry name" value="KINESIN-LIKE PROTEIN KIF1B ISOFORM X1"/>
    <property type="match status" value="1"/>
</dbReference>
<dbReference type="InterPro" id="IPR013328">
    <property type="entry name" value="6PGD_dom2"/>
</dbReference>
<evidence type="ECO:0000256" key="10">
    <source>
        <dbReference type="ARBA" id="ARBA00022701"/>
    </source>
</evidence>
<comment type="catalytic activity">
    <reaction evidence="26">
        <text>ATP + H2O + a kinesin associated with a microtubule at position (n) = ADP + phosphate a kinesin associated with a microtubule at position (n+1, toward the plus end).</text>
        <dbReference type="EC" id="5.6.1.3"/>
    </reaction>
</comment>
<dbReference type="InterPro" id="IPR000253">
    <property type="entry name" value="FHA_dom"/>
</dbReference>
<feature type="region of interest" description="Disordered" evidence="30">
    <location>
        <begin position="717"/>
        <end position="737"/>
    </location>
</feature>
<keyword evidence="11 27" id="KW-0547">Nucleotide-binding</keyword>
<dbReference type="SMART" id="SM01350">
    <property type="entry name" value="6PGD"/>
    <property type="match status" value="1"/>
</dbReference>
<dbReference type="SMART" id="SM00240">
    <property type="entry name" value="FHA"/>
    <property type="match status" value="1"/>
</dbReference>
<evidence type="ECO:0000256" key="2">
    <source>
        <dbReference type="ARBA" id="ARBA00004245"/>
    </source>
</evidence>
<evidence type="ECO:0000256" key="18">
    <source>
        <dbReference type="ARBA" id="ARBA00023126"/>
    </source>
</evidence>
<evidence type="ECO:0000256" key="29">
    <source>
        <dbReference type="SAM" id="Coils"/>
    </source>
</evidence>
<dbReference type="GO" id="GO:0010970">
    <property type="term" value="P:transport along microtubule"/>
    <property type="evidence" value="ECO:0007669"/>
    <property type="project" value="UniProtKB-ARBA"/>
</dbReference>
<name>A0A8J1LCC6_XENLA</name>
<evidence type="ECO:0000313" key="34">
    <source>
        <dbReference type="Proteomes" id="UP000186698"/>
    </source>
</evidence>
<dbReference type="GO" id="GO:0045202">
    <property type="term" value="C:synapse"/>
    <property type="evidence" value="ECO:0007669"/>
    <property type="project" value="UniProtKB-SubCell"/>
</dbReference>
<feature type="domain" description="PH" evidence="31">
    <location>
        <begin position="1727"/>
        <end position="1825"/>
    </location>
</feature>
<evidence type="ECO:0000256" key="19">
    <source>
        <dbReference type="ARBA" id="ARBA00023136"/>
    </source>
</evidence>
<dbReference type="CDD" id="cd01365">
    <property type="entry name" value="KISc_KIF1A_KIF1B"/>
    <property type="match status" value="1"/>
</dbReference>
<dbReference type="InterPro" id="IPR032405">
    <property type="entry name" value="Kinesin_assoc"/>
</dbReference>
<dbReference type="InterPro" id="IPR006183">
    <property type="entry name" value="Pgluconate_DH"/>
</dbReference>
<keyword evidence="13 28" id="KW-0521">NADP</keyword>
<feature type="coiled-coil region" evidence="29">
    <location>
        <begin position="672"/>
        <end position="699"/>
    </location>
</feature>
<evidence type="ECO:0000256" key="28">
    <source>
        <dbReference type="RuleBase" id="RU000485"/>
    </source>
</evidence>
<dbReference type="Gene3D" id="2.60.200.20">
    <property type="match status" value="1"/>
</dbReference>
<evidence type="ECO:0000256" key="27">
    <source>
        <dbReference type="PROSITE-ProRule" id="PRU00283"/>
    </source>
</evidence>
<dbReference type="GO" id="GO:0005874">
    <property type="term" value="C:microtubule"/>
    <property type="evidence" value="ECO:0007669"/>
    <property type="project" value="UniProtKB-KW"/>
</dbReference>
<keyword evidence="16 29" id="KW-0175">Coiled coil</keyword>
<feature type="domain" description="Kinesin motor" evidence="33">
    <location>
        <begin position="5"/>
        <end position="354"/>
    </location>
</feature>
<dbReference type="FunFam" id="1.20.5.320:FF:000002">
    <property type="entry name" value="6-phosphogluconate dehydrogenase, decarboxylating"/>
    <property type="match status" value="1"/>
</dbReference>
<dbReference type="SUPFAM" id="SSF51735">
    <property type="entry name" value="NAD(P)-binding Rossmann-fold domains"/>
    <property type="match status" value="1"/>
</dbReference>
<evidence type="ECO:0000256" key="3">
    <source>
        <dbReference type="ARBA" id="ARBA00004250"/>
    </source>
</evidence>
<dbReference type="InterPro" id="IPR036961">
    <property type="entry name" value="Kinesin_motor_dom_sf"/>
</dbReference>
<evidence type="ECO:0000256" key="25">
    <source>
        <dbReference type="ARBA" id="ARBA00048640"/>
    </source>
</evidence>
<dbReference type="InterPro" id="IPR022140">
    <property type="entry name" value="Kinesin-like_KIF1-typ"/>
</dbReference>
<organism evidence="34 35">
    <name type="scientific">Xenopus laevis</name>
    <name type="common">African clawed frog</name>
    <dbReference type="NCBI Taxonomy" id="8355"/>
    <lineage>
        <taxon>Eukaryota</taxon>
        <taxon>Metazoa</taxon>
        <taxon>Chordata</taxon>
        <taxon>Craniata</taxon>
        <taxon>Vertebrata</taxon>
        <taxon>Euteleostomi</taxon>
        <taxon>Amphibia</taxon>
        <taxon>Batrachia</taxon>
        <taxon>Anura</taxon>
        <taxon>Pipoidea</taxon>
        <taxon>Pipidae</taxon>
        <taxon>Xenopodinae</taxon>
        <taxon>Xenopus</taxon>
        <taxon>Xenopus</taxon>
    </lineage>
</organism>
<dbReference type="CDD" id="cd01233">
    <property type="entry name" value="PH_KIFIA_KIFIB"/>
    <property type="match status" value="1"/>
</dbReference>